<dbReference type="Proteomes" id="UP000333828">
    <property type="component" value="Unassembled WGS sequence"/>
</dbReference>
<keyword evidence="8" id="KW-1185">Reference proteome</keyword>
<dbReference type="Gene3D" id="2.40.128.200">
    <property type="match status" value="1"/>
</dbReference>
<evidence type="ECO:0000256" key="4">
    <source>
        <dbReference type="ARBA" id="ARBA00023288"/>
    </source>
</evidence>
<dbReference type="RefSeq" id="WP_150684512.1">
    <property type="nucleotide sequence ID" value="NZ_CABPSI010000003.1"/>
</dbReference>
<dbReference type="Pfam" id="PF09864">
    <property type="entry name" value="MliC"/>
    <property type="match status" value="1"/>
</dbReference>
<evidence type="ECO:0000256" key="1">
    <source>
        <dbReference type="ARBA" id="ARBA00022729"/>
    </source>
</evidence>
<dbReference type="InterPro" id="IPR018660">
    <property type="entry name" value="MliC"/>
</dbReference>
<sequence length="113" mass="12054">MPRTSPTSLFSRRSVAISGAALAGALLIASPAVQAKTVSYLCENGHVAAVVYDDHNLGGDVTLYWSGKREVLKPARAASGEKHVGRTLIWWSKGPEGTLYTAKGEQPITQCKE</sequence>
<accession>A0A5E4VPG9</accession>
<feature type="chain" id="PRO_5022981368" description="C-type lysozyme inhibitor domain-containing protein" evidence="5">
    <location>
        <begin position="36"/>
        <end position="113"/>
    </location>
</feature>
<evidence type="ECO:0000313" key="7">
    <source>
        <dbReference type="EMBL" id="VVE13389.1"/>
    </source>
</evidence>
<dbReference type="AlphaFoldDB" id="A0A5E4VPG9"/>
<dbReference type="EMBL" id="CABPSI010000003">
    <property type="protein sequence ID" value="VVE13389.1"/>
    <property type="molecule type" value="Genomic_DNA"/>
</dbReference>
<evidence type="ECO:0000256" key="2">
    <source>
        <dbReference type="ARBA" id="ARBA00023136"/>
    </source>
</evidence>
<keyword evidence="1 5" id="KW-0732">Signal</keyword>
<dbReference type="PROSITE" id="PS51318">
    <property type="entry name" value="TAT"/>
    <property type="match status" value="1"/>
</dbReference>
<evidence type="ECO:0000256" key="3">
    <source>
        <dbReference type="ARBA" id="ARBA00023139"/>
    </source>
</evidence>
<evidence type="ECO:0000259" key="6">
    <source>
        <dbReference type="Pfam" id="PF09864"/>
    </source>
</evidence>
<dbReference type="InterPro" id="IPR036328">
    <property type="entry name" value="MliC_sf"/>
</dbReference>
<name>A0A5E4VPG9_9BURK</name>
<keyword evidence="3" id="KW-0564">Palmitate</keyword>
<organism evidence="7 8">
    <name type="scientific">Pandoraea iniqua</name>
    <dbReference type="NCBI Taxonomy" id="2508288"/>
    <lineage>
        <taxon>Bacteria</taxon>
        <taxon>Pseudomonadati</taxon>
        <taxon>Pseudomonadota</taxon>
        <taxon>Betaproteobacteria</taxon>
        <taxon>Burkholderiales</taxon>
        <taxon>Burkholderiaceae</taxon>
        <taxon>Pandoraea</taxon>
    </lineage>
</organism>
<feature type="signal peptide" evidence="5">
    <location>
        <begin position="1"/>
        <end position="35"/>
    </location>
</feature>
<reference evidence="7 8" key="1">
    <citation type="submission" date="2019-08" db="EMBL/GenBank/DDBJ databases">
        <authorList>
            <person name="Peeters C."/>
        </authorList>
    </citation>
    <scope>NUCLEOTIDE SEQUENCE [LARGE SCALE GENOMIC DNA]</scope>
    <source>
        <strain evidence="7 8">LMG 31115</strain>
    </source>
</reference>
<proteinExistence type="predicted"/>
<protein>
    <recommendedName>
        <fullName evidence="6">C-type lysozyme inhibitor domain-containing protein</fullName>
    </recommendedName>
</protein>
<evidence type="ECO:0000256" key="5">
    <source>
        <dbReference type="SAM" id="SignalP"/>
    </source>
</evidence>
<keyword evidence="2" id="KW-0472">Membrane</keyword>
<gene>
    <name evidence="7" type="ORF">PIN31115_02739</name>
</gene>
<keyword evidence="4" id="KW-0449">Lipoprotein</keyword>
<dbReference type="SUPFAM" id="SSF141488">
    <property type="entry name" value="YdhA-like"/>
    <property type="match status" value="1"/>
</dbReference>
<evidence type="ECO:0000313" key="8">
    <source>
        <dbReference type="Proteomes" id="UP000333828"/>
    </source>
</evidence>
<dbReference type="InterPro" id="IPR006311">
    <property type="entry name" value="TAT_signal"/>
</dbReference>
<feature type="domain" description="C-type lysozyme inhibitor" evidence="6">
    <location>
        <begin position="40"/>
        <end position="104"/>
    </location>
</feature>